<keyword evidence="1" id="KW-1133">Transmembrane helix</keyword>
<sequence>MATNINGASDRSVSIGRIFSRAFGTMGSNPVTVFGISLVFSALPGVVINLVSQRLGYVPQNLATGVITPVLYYTIAAVVFVLSIAFVMLAQGALVRATAAHSEGREASFGESAMVGLRVIVPLFVLGLLLAIGVAFGFLLLIVPGVILYLMWAVAAPALVEEKTGVLGAFGRSSYLTKGARWKVLGLGLIMVVIYWIFSAVVGVLMLTIYGLNGLAAAAQDGLPLGFLLVSGVLSTVVTAIVATIQTSLYIELRDWKDGPATEALTEIFA</sequence>
<feature type="transmembrane region" description="Helical" evidence="1">
    <location>
        <begin position="31"/>
        <end position="51"/>
    </location>
</feature>
<keyword evidence="1" id="KW-0472">Membrane</keyword>
<feature type="transmembrane region" description="Helical" evidence="1">
    <location>
        <begin position="222"/>
        <end position="245"/>
    </location>
</feature>
<reference evidence="3" key="1">
    <citation type="submission" date="2015-10" db="EMBL/GenBank/DDBJ databases">
        <authorList>
            <person name="Gilbert D.G."/>
        </authorList>
    </citation>
    <scope>NUCLEOTIDE SEQUENCE</scope>
</reference>
<dbReference type="InterPro" id="IPR057169">
    <property type="entry name" value="DUF7847"/>
</dbReference>
<feature type="transmembrane region" description="Helical" evidence="1">
    <location>
        <begin position="71"/>
        <end position="94"/>
    </location>
</feature>
<feature type="domain" description="DUF7847" evidence="2">
    <location>
        <begin position="70"/>
        <end position="252"/>
    </location>
</feature>
<dbReference type="AlphaFoldDB" id="A0A160TLZ3"/>
<keyword evidence="1" id="KW-0812">Transmembrane</keyword>
<organism evidence="3">
    <name type="scientific">hydrothermal vent metagenome</name>
    <dbReference type="NCBI Taxonomy" id="652676"/>
    <lineage>
        <taxon>unclassified sequences</taxon>
        <taxon>metagenomes</taxon>
        <taxon>ecological metagenomes</taxon>
    </lineage>
</organism>
<proteinExistence type="predicted"/>
<evidence type="ECO:0000256" key="1">
    <source>
        <dbReference type="SAM" id="Phobius"/>
    </source>
</evidence>
<feature type="transmembrane region" description="Helical" evidence="1">
    <location>
        <begin position="182"/>
        <end position="210"/>
    </location>
</feature>
<accession>A0A160TLZ3</accession>
<evidence type="ECO:0000259" key="2">
    <source>
        <dbReference type="Pfam" id="PF25231"/>
    </source>
</evidence>
<dbReference type="Pfam" id="PF25231">
    <property type="entry name" value="DUF7847"/>
    <property type="match status" value="1"/>
</dbReference>
<protein>
    <submittedName>
        <fullName evidence="3">Putative integral membrane protein</fullName>
    </submittedName>
</protein>
<feature type="transmembrane region" description="Helical" evidence="1">
    <location>
        <begin position="115"/>
        <end position="143"/>
    </location>
</feature>
<name>A0A160TLZ3_9ZZZZ</name>
<feature type="transmembrane region" description="Helical" evidence="1">
    <location>
        <begin position="149"/>
        <end position="170"/>
    </location>
</feature>
<gene>
    <name evidence="3" type="ORF">MGWOODY_Smn3204</name>
</gene>
<evidence type="ECO:0000313" key="3">
    <source>
        <dbReference type="EMBL" id="CUS46225.1"/>
    </source>
</evidence>
<dbReference type="EMBL" id="CZQE01000351">
    <property type="protein sequence ID" value="CUS46225.1"/>
    <property type="molecule type" value="Genomic_DNA"/>
</dbReference>